<dbReference type="AlphaFoldDB" id="A0A4P6LV09"/>
<dbReference type="PANTHER" id="PTHR43524:SF1">
    <property type="entry name" value="RADICAL SAM SUPERFAMILY PROTEIN"/>
    <property type="match status" value="1"/>
</dbReference>
<dbReference type="Proteomes" id="UP000289794">
    <property type="component" value="Chromosome"/>
</dbReference>
<dbReference type="Gene3D" id="3.20.20.70">
    <property type="entry name" value="Aldolase class I"/>
    <property type="match status" value="1"/>
</dbReference>
<reference evidence="6 7" key="1">
    <citation type="submission" date="2019-01" db="EMBL/GenBank/DDBJ databases">
        <title>PMF-metabolizing Aryl O-demethylase.</title>
        <authorList>
            <person name="Kim M."/>
        </authorList>
    </citation>
    <scope>NUCLEOTIDE SEQUENCE [LARGE SCALE GENOMIC DNA]</scope>
    <source>
        <strain evidence="6 7">PMF1</strain>
    </source>
</reference>
<evidence type="ECO:0000256" key="3">
    <source>
        <dbReference type="ARBA" id="ARBA00023004"/>
    </source>
</evidence>
<evidence type="ECO:0000313" key="6">
    <source>
        <dbReference type="EMBL" id="QBE94883.1"/>
    </source>
</evidence>
<dbReference type="SFLD" id="SFLDS00029">
    <property type="entry name" value="Radical_SAM"/>
    <property type="match status" value="1"/>
</dbReference>
<keyword evidence="3" id="KW-0408">Iron</keyword>
<dbReference type="GO" id="GO:0051536">
    <property type="term" value="F:iron-sulfur cluster binding"/>
    <property type="evidence" value="ECO:0007669"/>
    <property type="project" value="UniProtKB-KW"/>
</dbReference>
<feature type="domain" description="Radical SAM core" evidence="5">
    <location>
        <begin position="57"/>
        <end position="294"/>
    </location>
</feature>
<dbReference type="PANTHER" id="PTHR43524">
    <property type="entry name" value="RADICAL SAM SUPERFAMILY PROTEIN"/>
    <property type="match status" value="1"/>
</dbReference>
<dbReference type="CDD" id="cd01335">
    <property type="entry name" value="Radical_SAM"/>
    <property type="match status" value="1"/>
</dbReference>
<evidence type="ECO:0000256" key="2">
    <source>
        <dbReference type="ARBA" id="ARBA00022723"/>
    </source>
</evidence>
<dbReference type="GO" id="GO:0046872">
    <property type="term" value="F:metal ion binding"/>
    <property type="evidence" value="ECO:0007669"/>
    <property type="project" value="UniProtKB-KW"/>
</dbReference>
<dbReference type="InterPro" id="IPR007197">
    <property type="entry name" value="rSAM"/>
</dbReference>
<dbReference type="KEGG" id="bpro:PMF13cell1_00376"/>
<keyword evidence="2" id="KW-0479">Metal-binding</keyword>
<dbReference type="PROSITE" id="PS51918">
    <property type="entry name" value="RADICAL_SAM"/>
    <property type="match status" value="1"/>
</dbReference>
<sequence length="385" mass="42480">MEKLQLEQYLNRGVENIIRGMKKASLTNPRSAVFLVKYAQAARQAAGKRRKAEKNGEHIPPFLIASITSRCNLRCKGCYAWANRSCSSGAEHNGMRAEQWDDIFAQAEDMGVGFILLAGGEPLMRPDVLKAAGMRKNILFPVFTNGTMIINNTLPDSGKSGPDPEGDACLQLFADNRNLLPVLSIEGDREKTDARRGAGIYDCLLQTMEALKARDILYGVSVTVTKENMEEVTADTFSEKLSLLGCRAVIYVEYVPVDRDTAGLAPDDEDRVYMADRLDALRETQRDMLLISFPGDERASGGCLAAGRGFFHINARGGAEPCPFSPYSDTSLQDVSLKEAMRSPLFRRLREDGNLTGIHTGGCALFEQEETVKKYLEGIQQSYVD</sequence>
<organism evidence="6 7">
    <name type="scientific">Blautia producta</name>
    <dbReference type="NCBI Taxonomy" id="33035"/>
    <lineage>
        <taxon>Bacteria</taxon>
        <taxon>Bacillati</taxon>
        <taxon>Bacillota</taxon>
        <taxon>Clostridia</taxon>
        <taxon>Lachnospirales</taxon>
        <taxon>Lachnospiraceae</taxon>
        <taxon>Blautia</taxon>
    </lineage>
</organism>
<protein>
    <submittedName>
        <fullName evidence="6">Coenzyme PQQ synthesis protein E</fullName>
    </submittedName>
</protein>
<evidence type="ECO:0000313" key="7">
    <source>
        <dbReference type="Proteomes" id="UP000289794"/>
    </source>
</evidence>
<dbReference type="RefSeq" id="WP_130179620.1">
    <property type="nucleotide sequence ID" value="NZ_CP035945.1"/>
</dbReference>
<evidence type="ECO:0000256" key="1">
    <source>
        <dbReference type="ARBA" id="ARBA00022691"/>
    </source>
</evidence>
<dbReference type="CDD" id="cd21128">
    <property type="entry name" value="SPASM_rSAM"/>
    <property type="match status" value="1"/>
</dbReference>
<dbReference type="SUPFAM" id="SSF102114">
    <property type="entry name" value="Radical SAM enzymes"/>
    <property type="match status" value="1"/>
</dbReference>
<evidence type="ECO:0000256" key="4">
    <source>
        <dbReference type="ARBA" id="ARBA00023014"/>
    </source>
</evidence>
<gene>
    <name evidence="6" type="primary">pqqE</name>
    <name evidence="6" type="ORF">PMF13cell1_00376</name>
</gene>
<dbReference type="EMBL" id="CP035945">
    <property type="protein sequence ID" value="QBE94883.1"/>
    <property type="molecule type" value="Genomic_DNA"/>
</dbReference>
<dbReference type="SFLD" id="SFLDG01067">
    <property type="entry name" value="SPASM/twitch_domain_containing"/>
    <property type="match status" value="1"/>
</dbReference>
<dbReference type="InterPro" id="IPR013785">
    <property type="entry name" value="Aldolase_TIM"/>
</dbReference>
<keyword evidence="1" id="KW-0949">S-adenosyl-L-methionine</keyword>
<name>A0A4P6LV09_9FIRM</name>
<dbReference type="GO" id="GO:0003824">
    <property type="term" value="F:catalytic activity"/>
    <property type="evidence" value="ECO:0007669"/>
    <property type="project" value="InterPro"/>
</dbReference>
<evidence type="ECO:0000259" key="5">
    <source>
        <dbReference type="PROSITE" id="PS51918"/>
    </source>
</evidence>
<accession>A0A4P6LV09</accession>
<dbReference type="Pfam" id="PF04055">
    <property type="entry name" value="Radical_SAM"/>
    <property type="match status" value="1"/>
</dbReference>
<dbReference type="InterPro" id="IPR058240">
    <property type="entry name" value="rSAM_sf"/>
</dbReference>
<proteinExistence type="predicted"/>
<keyword evidence="4" id="KW-0411">Iron-sulfur</keyword>